<dbReference type="PANTHER" id="PTHR37507:SF2">
    <property type="entry name" value="SPORULATION PROTEIN YDCC"/>
    <property type="match status" value="1"/>
</dbReference>
<name>A0ABQ2LYM0_9MICC</name>
<evidence type="ECO:0008006" key="5">
    <source>
        <dbReference type="Google" id="ProtNLM"/>
    </source>
</evidence>
<keyword evidence="2" id="KW-0812">Transmembrane</keyword>
<sequence>MASQQRNKWIPAVAAPVIVGVIAFGGGLTANAQTDLPDRSAEEVLALAAGHHDTSFSGTVEASFALGLPPLPTRQGPERGEPEGSSAAGATGAVPEGLAEAFSLLSGTHEARVFADGADRLRMQVFDGTDERNVVRNGQEVWAYDSAEGRATQVILPQGPDGASTGHGMARAPEGDMTPERLAEKALAGLDPTTEVTVGEDTRVAGRDAYTLRLDPRTPDTLVEDVTLAVDAATGAPLSVRVRAVGQEDPAISVEYTSYSTETPDAGLFEFTPPAGAEVERVRPDGGMWPDAHRSGPRGAGGHPAGGDAVLGSGWDAVAVIPAEKVPAGLTDSPLLDQYAIDSAAGRVLSTPLATVLLADDGRVLAGPVPLERLLDVASSR</sequence>
<feature type="region of interest" description="Disordered" evidence="1">
    <location>
        <begin position="69"/>
        <end position="91"/>
    </location>
</feature>
<organism evidence="3 4">
    <name type="scientific">Citricoccus zhacaiensis</name>
    <dbReference type="NCBI Taxonomy" id="489142"/>
    <lineage>
        <taxon>Bacteria</taxon>
        <taxon>Bacillati</taxon>
        <taxon>Actinomycetota</taxon>
        <taxon>Actinomycetes</taxon>
        <taxon>Micrococcales</taxon>
        <taxon>Micrococcaceae</taxon>
        <taxon>Citricoccus</taxon>
    </lineage>
</organism>
<feature type="transmembrane region" description="Helical" evidence="2">
    <location>
        <begin position="12"/>
        <end position="30"/>
    </location>
</feature>
<dbReference type="SUPFAM" id="SSF89392">
    <property type="entry name" value="Prokaryotic lipoproteins and lipoprotein localization factors"/>
    <property type="match status" value="1"/>
</dbReference>
<dbReference type="InterPro" id="IPR029046">
    <property type="entry name" value="LolA/LolB/LppX"/>
</dbReference>
<reference evidence="4" key="1">
    <citation type="journal article" date="2019" name="Int. J. Syst. Evol. Microbiol.">
        <title>The Global Catalogue of Microorganisms (GCM) 10K type strain sequencing project: providing services to taxonomists for standard genome sequencing and annotation.</title>
        <authorList>
            <consortium name="The Broad Institute Genomics Platform"/>
            <consortium name="The Broad Institute Genome Sequencing Center for Infectious Disease"/>
            <person name="Wu L."/>
            <person name="Ma J."/>
        </authorList>
    </citation>
    <scope>NUCLEOTIDE SEQUENCE [LARGE SCALE GENOMIC DNA]</scope>
    <source>
        <strain evidence="4">CGMCC 1.7064</strain>
    </source>
</reference>
<dbReference type="InterPro" id="IPR052944">
    <property type="entry name" value="Sporulation_related"/>
</dbReference>
<dbReference type="PANTHER" id="PTHR37507">
    <property type="entry name" value="SPORULATION PROTEIN YDCC"/>
    <property type="match status" value="1"/>
</dbReference>
<keyword evidence="2" id="KW-1133">Transmembrane helix</keyword>
<evidence type="ECO:0000256" key="2">
    <source>
        <dbReference type="SAM" id="Phobius"/>
    </source>
</evidence>
<gene>
    <name evidence="3" type="ORF">GCM10010977_15670</name>
</gene>
<keyword evidence="2" id="KW-0472">Membrane</keyword>
<dbReference type="Proteomes" id="UP000642509">
    <property type="component" value="Unassembled WGS sequence"/>
</dbReference>
<evidence type="ECO:0000256" key="1">
    <source>
        <dbReference type="SAM" id="MobiDB-lite"/>
    </source>
</evidence>
<comment type="caution">
    <text evidence="3">The sequence shown here is derived from an EMBL/GenBank/DDBJ whole genome shotgun (WGS) entry which is preliminary data.</text>
</comment>
<evidence type="ECO:0000313" key="3">
    <source>
        <dbReference type="EMBL" id="GGO44692.1"/>
    </source>
</evidence>
<accession>A0ABQ2LYM0</accession>
<dbReference type="EMBL" id="BMLQ01000004">
    <property type="protein sequence ID" value="GGO44692.1"/>
    <property type="molecule type" value="Genomic_DNA"/>
</dbReference>
<dbReference type="Gene3D" id="2.50.20.10">
    <property type="entry name" value="Lipoprotein localisation LolA/LolB/LppX"/>
    <property type="match status" value="1"/>
</dbReference>
<keyword evidence="4" id="KW-1185">Reference proteome</keyword>
<evidence type="ECO:0000313" key="4">
    <source>
        <dbReference type="Proteomes" id="UP000642509"/>
    </source>
</evidence>
<dbReference type="RefSeq" id="WP_188805629.1">
    <property type="nucleotide sequence ID" value="NZ_BAAAOU010000005.1"/>
</dbReference>
<proteinExistence type="predicted"/>
<protein>
    <recommendedName>
        <fullName evidence="5">DUF2092 domain-containing protein</fullName>
    </recommendedName>
</protein>